<dbReference type="InterPro" id="IPR027266">
    <property type="entry name" value="TrmE/GcvT-like"/>
</dbReference>
<dbReference type="GO" id="GO:0004047">
    <property type="term" value="F:aminomethyltransferase activity"/>
    <property type="evidence" value="ECO:0007669"/>
    <property type="project" value="UniProtKB-EC"/>
</dbReference>
<accession>A0ABV7UCZ9</accession>
<dbReference type="Proteomes" id="UP001595704">
    <property type="component" value="Unassembled WGS sequence"/>
</dbReference>
<proteinExistence type="inferred from homology"/>
<evidence type="ECO:0000313" key="9">
    <source>
        <dbReference type="EMBL" id="MFC3636378.1"/>
    </source>
</evidence>
<dbReference type="PANTHER" id="PTHR43757">
    <property type="entry name" value="AMINOMETHYLTRANSFERASE"/>
    <property type="match status" value="1"/>
</dbReference>
<dbReference type="Gene3D" id="3.30.1360.120">
    <property type="entry name" value="Probable tRNA modification gtpase trme, domain 1"/>
    <property type="match status" value="1"/>
</dbReference>
<feature type="domain" description="Aminomethyltransferase C-terminal" evidence="8">
    <location>
        <begin position="308"/>
        <end position="385"/>
    </location>
</feature>
<comment type="catalytic activity">
    <reaction evidence="6">
        <text>N(6)-[(R)-S(8)-aminomethyldihydrolipoyl]-L-lysyl-[protein] + (6S)-5,6,7,8-tetrahydrofolate = N(6)-[(R)-dihydrolipoyl]-L-lysyl-[protein] + (6R)-5,10-methylene-5,6,7,8-tetrahydrofolate + NH4(+)</text>
        <dbReference type="Rhea" id="RHEA:16945"/>
        <dbReference type="Rhea" id="RHEA-COMP:10475"/>
        <dbReference type="Rhea" id="RHEA-COMP:10492"/>
        <dbReference type="ChEBI" id="CHEBI:15636"/>
        <dbReference type="ChEBI" id="CHEBI:28938"/>
        <dbReference type="ChEBI" id="CHEBI:57453"/>
        <dbReference type="ChEBI" id="CHEBI:83100"/>
        <dbReference type="ChEBI" id="CHEBI:83143"/>
        <dbReference type="EC" id="2.1.2.10"/>
    </reaction>
</comment>
<name>A0ABV7UCZ9_9HYPH</name>
<dbReference type="Gene3D" id="3.30.70.1400">
    <property type="entry name" value="Aminomethyltransferase beta-barrel domains"/>
    <property type="match status" value="1"/>
</dbReference>
<dbReference type="SUPFAM" id="SSF101790">
    <property type="entry name" value="Aminomethyltransferase beta-barrel domain"/>
    <property type="match status" value="1"/>
</dbReference>
<keyword evidence="3" id="KW-0032">Aminotransferase</keyword>
<dbReference type="InterPro" id="IPR006222">
    <property type="entry name" value="GCVT_N"/>
</dbReference>
<evidence type="ECO:0000259" key="8">
    <source>
        <dbReference type="Pfam" id="PF08669"/>
    </source>
</evidence>
<dbReference type="InterPro" id="IPR028896">
    <property type="entry name" value="GcvT/YgfZ/DmdA"/>
</dbReference>
<evidence type="ECO:0000256" key="6">
    <source>
        <dbReference type="ARBA" id="ARBA00047665"/>
    </source>
</evidence>
<dbReference type="Pfam" id="PF01571">
    <property type="entry name" value="GCV_T"/>
    <property type="match status" value="1"/>
</dbReference>
<dbReference type="InterPro" id="IPR006223">
    <property type="entry name" value="GcvT"/>
</dbReference>
<evidence type="ECO:0000256" key="3">
    <source>
        <dbReference type="ARBA" id="ARBA00022576"/>
    </source>
</evidence>
<dbReference type="InterPro" id="IPR029043">
    <property type="entry name" value="GcvT/YgfZ_C"/>
</dbReference>
<dbReference type="NCBIfam" id="TIGR00528">
    <property type="entry name" value="gcvT"/>
    <property type="match status" value="1"/>
</dbReference>
<dbReference type="PANTHER" id="PTHR43757:SF2">
    <property type="entry name" value="AMINOMETHYLTRANSFERASE, MITOCHONDRIAL"/>
    <property type="match status" value="1"/>
</dbReference>
<protein>
    <recommendedName>
        <fullName evidence="2">aminomethyltransferase</fullName>
        <ecNumber evidence="2">2.1.2.10</ecNumber>
    </recommendedName>
    <alternativeName>
        <fullName evidence="5">Glycine cleavage system T protein</fullName>
    </alternativeName>
</protein>
<dbReference type="RefSeq" id="WP_191317535.1">
    <property type="nucleotide sequence ID" value="NZ_BNCG01000001.1"/>
</dbReference>
<comment type="caution">
    <text evidence="9">The sequence shown here is derived from an EMBL/GenBank/DDBJ whole genome shotgun (WGS) entry which is preliminary data.</text>
</comment>
<dbReference type="Gene3D" id="2.40.30.110">
    <property type="entry name" value="Aminomethyltransferase beta-barrel domains"/>
    <property type="match status" value="1"/>
</dbReference>
<gene>
    <name evidence="9" type="primary">gcvT</name>
    <name evidence="9" type="ORF">ACFONL_03130</name>
</gene>
<dbReference type="EC" id="2.1.2.10" evidence="2"/>
<evidence type="ECO:0000313" key="10">
    <source>
        <dbReference type="Proteomes" id="UP001595704"/>
    </source>
</evidence>
<dbReference type="NCBIfam" id="NF001567">
    <property type="entry name" value="PRK00389.1"/>
    <property type="match status" value="1"/>
</dbReference>
<keyword evidence="10" id="KW-1185">Reference proteome</keyword>
<dbReference type="InterPro" id="IPR013977">
    <property type="entry name" value="GcvT_C"/>
</dbReference>
<keyword evidence="4 9" id="KW-0808">Transferase</keyword>
<dbReference type="PIRSF" id="PIRSF006487">
    <property type="entry name" value="GcvT"/>
    <property type="match status" value="1"/>
</dbReference>
<evidence type="ECO:0000259" key="7">
    <source>
        <dbReference type="Pfam" id="PF01571"/>
    </source>
</evidence>
<dbReference type="Pfam" id="PF08669">
    <property type="entry name" value="GCV_T_C"/>
    <property type="match status" value="1"/>
</dbReference>
<evidence type="ECO:0000256" key="2">
    <source>
        <dbReference type="ARBA" id="ARBA00012616"/>
    </source>
</evidence>
<dbReference type="EMBL" id="JBHRYC010000023">
    <property type="protein sequence ID" value="MFC3636378.1"/>
    <property type="molecule type" value="Genomic_DNA"/>
</dbReference>
<feature type="domain" description="GCVT N-terminal" evidence="7">
    <location>
        <begin position="29"/>
        <end position="284"/>
    </location>
</feature>
<organism evidence="9 10">
    <name type="scientific">Camelimonas fluminis</name>
    <dbReference type="NCBI Taxonomy" id="1576911"/>
    <lineage>
        <taxon>Bacteria</taxon>
        <taxon>Pseudomonadati</taxon>
        <taxon>Pseudomonadota</taxon>
        <taxon>Alphaproteobacteria</taxon>
        <taxon>Hyphomicrobiales</taxon>
        <taxon>Chelatococcaceae</taxon>
        <taxon>Camelimonas</taxon>
    </lineage>
</organism>
<evidence type="ECO:0000256" key="1">
    <source>
        <dbReference type="ARBA" id="ARBA00008609"/>
    </source>
</evidence>
<comment type="similarity">
    <text evidence="1">Belongs to the GcvT family.</text>
</comment>
<reference evidence="10" key="1">
    <citation type="journal article" date="2019" name="Int. J. Syst. Evol. Microbiol.">
        <title>The Global Catalogue of Microorganisms (GCM) 10K type strain sequencing project: providing services to taxonomists for standard genome sequencing and annotation.</title>
        <authorList>
            <consortium name="The Broad Institute Genomics Platform"/>
            <consortium name="The Broad Institute Genome Sequencing Center for Infectious Disease"/>
            <person name="Wu L."/>
            <person name="Ma J."/>
        </authorList>
    </citation>
    <scope>NUCLEOTIDE SEQUENCE [LARGE SCALE GENOMIC DNA]</scope>
    <source>
        <strain evidence="10">KCTC 42282</strain>
    </source>
</reference>
<evidence type="ECO:0000256" key="5">
    <source>
        <dbReference type="ARBA" id="ARBA00031395"/>
    </source>
</evidence>
<dbReference type="Gene3D" id="4.10.1250.10">
    <property type="entry name" value="Aminomethyltransferase fragment"/>
    <property type="match status" value="1"/>
</dbReference>
<dbReference type="SUPFAM" id="SSF103025">
    <property type="entry name" value="Folate-binding domain"/>
    <property type="match status" value="1"/>
</dbReference>
<evidence type="ECO:0000256" key="4">
    <source>
        <dbReference type="ARBA" id="ARBA00022679"/>
    </source>
</evidence>
<dbReference type="NCBIfam" id="NF010093">
    <property type="entry name" value="PRK13579.1"/>
    <property type="match status" value="1"/>
</dbReference>
<sequence>MTSASPENPNPAHPLPGASGEAPLLRTPLYLRHQALGARMVPFAGYAMPVQYPEGIIAEHLHVRAAAGLFDVSHMGQAWLTGPGHEATARALEALVPADILGLAPGQQRYALLLNAQGGVRDDLMVARPADPMADGRLFLVVNAACKEQDWLHIAGALPEGVSLEVEDRALLALQGPQAAAVMAGLAPDVVELRFMDVTETRIAGIDIRVSRSGYTGEDGFEISVANDDAGALWDLLLTAAQVKPAGLGARDSLRLEAGLCLYGHDLNQEISPVEAALTWSIGKRRRADKDFPGAIRVTEEIARGPLRKRVGLLPEGRAPVREGAQIFDDAGELVGEVTSGGFGPSVGAPVAMGYVVSEFARPGARVHVALRGRKVPAAVTPMPFTPHRYRR</sequence>